<keyword evidence="5" id="KW-1185">Reference proteome</keyword>
<evidence type="ECO:0000259" key="2">
    <source>
        <dbReference type="Pfam" id="PF04784"/>
    </source>
</evidence>
<dbReference type="PANTHER" id="PTHR23054:SF15">
    <property type="entry name" value="OS08G0515700 PROTEIN"/>
    <property type="match status" value="1"/>
</dbReference>
<feature type="compositionally biased region" description="Low complexity" evidence="1">
    <location>
        <begin position="244"/>
        <end position="256"/>
    </location>
</feature>
<dbReference type="EMBL" id="JAGGNH010000008">
    <property type="protein sequence ID" value="KAJ0964988.1"/>
    <property type="molecule type" value="Genomic_DNA"/>
</dbReference>
<feature type="domain" description="DUF547" evidence="2">
    <location>
        <begin position="328"/>
        <end position="464"/>
    </location>
</feature>
<evidence type="ECO:0000313" key="5">
    <source>
        <dbReference type="Proteomes" id="UP001085076"/>
    </source>
</evidence>
<reference evidence="4" key="2">
    <citation type="journal article" date="2022" name="Hortic Res">
        <title>The genome of Dioscorea zingiberensis sheds light on the biosynthesis, origin and evolution of the medicinally important diosgenin saponins.</title>
        <authorList>
            <person name="Li Y."/>
            <person name="Tan C."/>
            <person name="Li Z."/>
            <person name="Guo J."/>
            <person name="Li S."/>
            <person name="Chen X."/>
            <person name="Wang C."/>
            <person name="Dai X."/>
            <person name="Yang H."/>
            <person name="Song W."/>
            <person name="Hou L."/>
            <person name="Xu J."/>
            <person name="Tong Z."/>
            <person name="Xu A."/>
            <person name="Yuan X."/>
            <person name="Wang W."/>
            <person name="Yang Q."/>
            <person name="Chen L."/>
            <person name="Sun Z."/>
            <person name="Wang K."/>
            <person name="Pan B."/>
            <person name="Chen J."/>
            <person name="Bao Y."/>
            <person name="Liu F."/>
            <person name="Qi X."/>
            <person name="Gang D.R."/>
            <person name="Wen J."/>
            <person name="Li J."/>
        </authorList>
    </citation>
    <scope>NUCLEOTIDE SEQUENCE</scope>
    <source>
        <strain evidence="4">Dzin_1.0</strain>
    </source>
</reference>
<dbReference type="OrthoDB" id="418495at2759"/>
<evidence type="ECO:0000256" key="1">
    <source>
        <dbReference type="SAM" id="MobiDB-lite"/>
    </source>
</evidence>
<evidence type="ECO:0000313" key="4">
    <source>
        <dbReference type="EMBL" id="KAJ0964988.1"/>
    </source>
</evidence>
<dbReference type="Pfam" id="PF14389">
    <property type="entry name" value="Lzipper-MIP1"/>
    <property type="match status" value="1"/>
</dbReference>
<dbReference type="Proteomes" id="UP001085076">
    <property type="component" value="Miscellaneous, Linkage group lg08"/>
</dbReference>
<dbReference type="AlphaFoldDB" id="A0A9D5C2E8"/>
<feature type="region of interest" description="Disordered" evidence="1">
    <location>
        <begin position="240"/>
        <end position="262"/>
    </location>
</feature>
<reference evidence="4" key="1">
    <citation type="submission" date="2021-03" db="EMBL/GenBank/DDBJ databases">
        <authorList>
            <person name="Li Z."/>
            <person name="Yang C."/>
        </authorList>
    </citation>
    <scope>NUCLEOTIDE SEQUENCE</scope>
    <source>
        <strain evidence="4">Dzin_1.0</strain>
        <tissue evidence="4">Leaf</tissue>
    </source>
</reference>
<feature type="region of interest" description="Disordered" evidence="1">
    <location>
        <begin position="1"/>
        <end position="35"/>
    </location>
</feature>
<gene>
    <name evidence="4" type="ORF">J5N97_026126</name>
</gene>
<comment type="caution">
    <text evidence="4">The sequence shown here is derived from an EMBL/GenBank/DDBJ whole genome shotgun (WGS) entry which is preliminary data.</text>
</comment>
<sequence>MAVSLTPFSSTPQQRHSKSVTDLDNTPNVSQDSPQLSHYNHNICILGRQHDKSFSSNEEMVVGCSIQKPTAEVVTEIAALEREIINLERYLLSLYRSAFNQCHANSAAIINKSSPLEFNKESEKLGEVLHANYYQEFGRRNLSHRYHGIKKNRAADNKQIENSPVHDLASASDKPNVPFSREAKIDMKRSMSGHRSLADHLGTSLVEHVNAKSCRLSEDIVRCIAAIYCKLANPPMQQTRLLNSPTPSVSPSSSFSQQNASDNWSPRYNFDVASSPLQFESPIDESSSYASMIDISKITVDGDRFDYASKMLSIFRSLIQQLETVNPTKMNYEEQLAFWINIHNALVMHAFLAYGLHQRQMKSSSLSILKAAYDVGGCSINAYDIQSSILRSQSHRSAVWLHVIFSPPTMKFMKGHDKHRYALDHPEPLAHFALSLGAYSDPGVRVYTSKGVIQELKLAKEEYIQANVSVRKGKKITMPKLLHYYAKDANLQLSDLLEMVSNCMPETQQKIMRGCLKGRPEKCVEWSSYKSAFRYLVHRELAKQ</sequence>
<evidence type="ECO:0000259" key="3">
    <source>
        <dbReference type="Pfam" id="PF14389"/>
    </source>
</evidence>
<accession>A0A9D5C2E8</accession>
<feature type="domain" description="Ternary complex factor MIP1 leucine-zipper" evidence="3">
    <location>
        <begin position="44"/>
        <end position="101"/>
    </location>
</feature>
<protein>
    <recommendedName>
        <fullName evidence="6">DUF547 domain-containing protein</fullName>
    </recommendedName>
</protein>
<dbReference type="InterPro" id="IPR006869">
    <property type="entry name" value="DUF547"/>
</dbReference>
<name>A0A9D5C2E8_9LILI</name>
<organism evidence="4 5">
    <name type="scientific">Dioscorea zingiberensis</name>
    <dbReference type="NCBI Taxonomy" id="325984"/>
    <lineage>
        <taxon>Eukaryota</taxon>
        <taxon>Viridiplantae</taxon>
        <taxon>Streptophyta</taxon>
        <taxon>Embryophyta</taxon>
        <taxon>Tracheophyta</taxon>
        <taxon>Spermatophyta</taxon>
        <taxon>Magnoliopsida</taxon>
        <taxon>Liliopsida</taxon>
        <taxon>Dioscoreales</taxon>
        <taxon>Dioscoreaceae</taxon>
        <taxon>Dioscorea</taxon>
    </lineage>
</organism>
<evidence type="ECO:0008006" key="6">
    <source>
        <dbReference type="Google" id="ProtNLM"/>
    </source>
</evidence>
<dbReference type="InterPro" id="IPR025757">
    <property type="entry name" value="MIP1_Leuzipper"/>
</dbReference>
<dbReference type="Pfam" id="PF04784">
    <property type="entry name" value="DUF547"/>
    <property type="match status" value="1"/>
</dbReference>
<proteinExistence type="predicted"/>
<dbReference type="PANTHER" id="PTHR23054">
    <property type="entry name" value="TERNARY COMPLEX FACTOR MIP1, LEUCINE-ZIPPER-RELATED"/>
    <property type="match status" value="1"/>
</dbReference>